<evidence type="ECO:0000256" key="1">
    <source>
        <dbReference type="SAM" id="SignalP"/>
    </source>
</evidence>
<reference evidence="3" key="1">
    <citation type="journal article" date="2019" name="Int. J. Syst. Evol. Microbiol.">
        <title>The Global Catalogue of Microorganisms (GCM) 10K type strain sequencing project: providing services to taxonomists for standard genome sequencing and annotation.</title>
        <authorList>
            <consortium name="The Broad Institute Genomics Platform"/>
            <consortium name="The Broad Institute Genome Sequencing Center for Infectious Disease"/>
            <person name="Wu L."/>
            <person name="Ma J."/>
        </authorList>
    </citation>
    <scope>NUCLEOTIDE SEQUENCE [LARGE SCALE GENOMIC DNA]</scope>
    <source>
        <strain evidence="3">JCM 13378</strain>
    </source>
</reference>
<accession>A0ABP3GVX1</accession>
<dbReference type="EMBL" id="BAAAEI010000010">
    <property type="protein sequence ID" value="GAA0354946.1"/>
    <property type="molecule type" value="Genomic_DNA"/>
</dbReference>
<evidence type="ECO:0000313" key="2">
    <source>
        <dbReference type="EMBL" id="GAA0354946.1"/>
    </source>
</evidence>
<comment type="caution">
    <text evidence="2">The sequence shown here is derived from an EMBL/GenBank/DDBJ whole genome shotgun (WGS) entry which is preliminary data.</text>
</comment>
<organism evidence="2 3">
    <name type="scientific">Bowmanella denitrificans</name>
    <dbReference type="NCBI Taxonomy" id="366582"/>
    <lineage>
        <taxon>Bacteria</taxon>
        <taxon>Pseudomonadati</taxon>
        <taxon>Pseudomonadota</taxon>
        <taxon>Gammaproteobacteria</taxon>
        <taxon>Alteromonadales</taxon>
        <taxon>Alteromonadaceae</taxon>
        <taxon>Bowmanella</taxon>
    </lineage>
</organism>
<gene>
    <name evidence="2" type="ORF">GCM10009092_19000</name>
</gene>
<feature type="signal peptide" evidence="1">
    <location>
        <begin position="1"/>
        <end position="21"/>
    </location>
</feature>
<dbReference type="Proteomes" id="UP001501757">
    <property type="component" value="Unassembled WGS sequence"/>
</dbReference>
<keyword evidence="3" id="KW-1185">Reference proteome</keyword>
<feature type="chain" id="PRO_5046811622" evidence="1">
    <location>
        <begin position="22"/>
        <end position="216"/>
    </location>
</feature>
<name>A0ABP3GVX1_9ALTE</name>
<sequence>MNIVKRSIYFMLLLFSDSLHAIEIIDSGFSNIHLISQSGDLDYCGYESIGATYSDSDFLDINTQTGSVEFYRFNAKNSTTGSYYSLVATDGLVVGRISAAYERPSDTGSPNSTYVNRYEFSGLFDSNKYQNEVFGTYKHSAYATYSDESGNYNYRCEYTYRYSMTLSNPLTSEPKPVSSSVINLILQKIHGLILIDTESRNTIPVRKKAISVGIRG</sequence>
<evidence type="ECO:0000313" key="3">
    <source>
        <dbReference type="Proteomes" id="UP001501757"/>
    </source>
</evidence>
<dbReference type="RefSeq" id="WP_343844478.1">
    <property type="nucleotide sequence ID" value="NZ_BAAAEI010000010.1"/>
</dbReference>
<protein>
    <submittedName>
        <fullName evidence="2">Uncharacterized protein</fullName>
    </submittedName>
</protein>
<proteinExistence type="predicted"/>
<keyword evidence="1" id="KW-0732">Signal</keyword>